<dbReference type="Pfam" id="PF09843">
    <property type="entry name" value="DUF2070"/>
    <property type="match status" value="1"/>
</dbReference>
<keyword evidence="1" id="KW-1133">Transmembrane helix</keyword>
<dbReference type="EMBL" id="LFWV01000004">
    <property type="protein sequence ID" value="KON32333.1"/>
    <property type="molecule type" value="Genomic_DNA"/>
</dbReference>
<evidence type="ECO:0000313" key="4">
    <source>
        <dbReference type="Proteomes" id="UP000054016"/>
    </source>
</evidence>
<feature type="transmembrane region" description="Helical" evidence="1">
    <location>
        <begin position="50"/>
        <end position="72"/>
    </location>
</feature>
<proteinExistence type="predicted"/>
<gene>
    <name evidence="3" type="ORF">AC478_00500</name>
</gene>
<organism evidence="3 4">
    <name type="scientific">miscellaneous Crenarchaeota group-1 archaeon SG8-32-3</name>
    <dbReference type="NCBI Taxonomy" id="1685125"/>
    <lineage>
        <taxon>Archaea</taxon>
        <taxon>Candidatus Bathyarchaeota</taxon>
        <taxon>MCG-1</taxon>
    </lineage>
</organism>
<dbReference type="InterPro" id="IPR019204">
    <property type="entry name" value="DUF2070_membrane"/>
</dbReference>
<evidence type="ECO:0000313" key="3">
    <source>
        <dbReference type="EMBL" id="KON32333.1"/>
    </source>
</evidence>
<feature type="transmembrane region" description="Helical" evidence="1">
    <location>
        <begin position="21"/>
        <end position="44"/>
    </location>
</feature>
<sequence length="596" mass="65159">MNSALKHYSSMFFLPTFKKAVTIVAVLCIGGVGLSTFALFFSVYGLGSSLVLGVSVFSVVLFADYVISKLLLERDPIYILRRTVALSLFCWVLWMFFIVLGVAFGVFFGLLWWVKLCLLGFAAVTTFRAVVFIATSSARFLRRLLASLLSPLLCIAPFMVFWAYIDSAIPLQFLSFLVISTIAGCSSAFLFVFLVDQLGRRTYGVPSMPLFRAFMLNWVAALNAPFEEFLEKLGRNENIQVTLLKFDSYKPKAAIIVPLVHPGPFKNIGSSLLPFLLKRDFEKEFGCDTCVPLGILGHELDLASQEQNQKIIKHVIEAAKFPSSVEKATPFVRVTEGFATVSCQVFGKTAFLSFTLAPKTTEDMPQELGRIVNEEANHLGLECNIVVNAHNSINETVDVEASLDTLREVASKCLKKAVSLPSYAFEVGASTVFPKEFSLEDGMGSGGITAIVVNVAEQKTAYVVIDGNNMVSGLREEILAALKSAGFHECEVFTTDTHSVSAVVLGRRGYHPVGEAMDHSTLIRHITEVAEVAASNLECCKAGCMSLVVPKVRVIGEARLASLSLLVDKALRRAKQIVAPIFVSEGLLLILLLALL</sequence>
<feature type="transmembrane region" description="Helical" evidence="1">
    <location>
        <begin position="110"/>
        <end position="132"/>
    </location>
</feature>
<evidence type="ECO:0000256" key="1">
    <source>
        <dbReference type="SAM" id="Phobius"/>
    </source>
</evidence>
<comment type="caution">
    <text evidence="3">The sequence shown here is derived from an EMBL/GenBank/DDBJ whole genome shotgun (WGS) entry which is preliminary data.</text>
</comment>
<feature type="transmembrane region" description="Helical" evidence="1">
    <location>
        <begin position="577"/>
        <end position="595"/>
    </location>
</feature>
<keyword evidence="1" id="KW-0812">Transmembrane</keyword>
<evidence type="ECO:0000259" key="2">
    <source>
        <dbReference type="Pfam" id="PF09843"/>
    </source>
</evidence>
<feature type="transmembrane region" description="Helical" evidence="1">
    <location>
        <begin position="171"/>
        <end position="195"/>
    </location>
</feature>
<keyword evidence="1" id="KW-0472">Membrane</keyword>
<accession>A0A0M0BUM7</accession>
<feature type="transmembrane region" description="Helical" evidence="1">
    <location>
        <begin position="144"/>
        <end position="165"/>
    </location>
</feature>
<name>A0A0M0BUM7_9ARCH</name>
<feature type="transmembrane region" description="Helical" evidence="1">
    <location>
        <begin position="84"/>
        <end position="104"/>
    </location>
</feature>
<dbReference type="Proteomes" id="UP000054016">
    <property type="component" value="Unassembled WGS sequence"/>
</dbReference>
<dbReference type="AlphaFoldDB" id="A0A0M0BUM7"/>
<protein>
    <recommendedName>
        <fullName evidence="2">DUF2070 domain-containing protein</fullName>
    </recommendedName>
</protein>
<reference evidence="4" key="1">
    <citation type="submission" date="2015-06" db="EMBL/GenBank/DDBJ databases">
        <title>New insights into the roles of widespread benthic archaea in carbon and nitrogen cycling.</title>
        <authorList>
            <person name="Lazar C.S."/>
            <person name="Baker B.J."/>
            <person name="Seitz K.W."/>
            <person name="Hyde A.S."/>
            <person name="Dick G.J."/>
            <person name="Hinrichs K.-U."/>
            <person name="Teske A.P."/>
        </authorList>
    </citation>
    <scope>NUCLEOTIDE SEQUENCE [LARGE SCALE GENOMIC DNA]</scope>
</reference>
<feature type="domain" description="DUF2070" evidence="2">
    <location>
        <begin position="6"/>
        <end position="583"/>
    </location>
</feature>